<protein>
    <submittedName>
        <fullName evidence="3">Trp region conserved hypothetical membrane protein</fullName>
    </submittedName>
</protein>
<feature type="compositionally biased region" description="Basic and acidic residues" evidence="1">
    <location>
        <begin position="195"/>
        <end position="213"/>
    </location>
</feature>
<dbReference type="EMBL" id="FTMI01000003">
    <property type="protein sequence ID" value="SIQ27703.1"/>
    <property type="molecule type" value="Genomic_DNA"/>
</dbReference>
<feature type="compositionally biased region" description="Low complexity" evidence="1">
    <location>
        <begin position="166"/>
        <end position="183"/>
    </location>
</feature>
<sequence>MSRPGGPARRTAIWVLLLLGGATLAAAVPTWLRTTGATALDPQVDVAVAGTSAAPGVSAAALVLVAAALALGLVGRVGRWVVLAVAAASGVVATVSALSVAIDPEPTARSAVAEATGVTELIAPVELTAAPWVAAVLGVLTVLVVVWVARGARSWASASTRHERAGAAPATAAGTPADGTPEAKGAAGPADAEDVSDHDAWDALSRGEDPTDR</sequence>
<evidence type="ECO:0000313" key="4">
    <source>
        <dbReference type="Proteomes" id="UP000186235"/>
    </source>
</evidence>
<proteinExistence type="predicted"/>
<gene>
    <name evidence="3" type="ORF">SAMN05518682_1906</name>
</gene>
<dbReference type="Pfam" id="PF09534">
    <property type="entry name" value="Trp_oprn_chp"/>
    <property type="match status" value="1"/>
</dbReference>
<dbReference type="RefSeq" id="WP_083711766.1">
    <property type="nucleotide sequence ID" value="NZ_FTMI01000003.1"/>
</dbReference>
<feature type="transmembrane region" description="Helical" evidence="2">
    <location>
        <begin position="12"/>
        <end position="32"/>
    </location>
</feature>
<evidence type="ECO:0000256" key="1">
    <source>
        <dbReference type="SAM" id="MobiDB-lite"/>
    </source>
</evidence>
<dbReference type="Proteomes" id="UP000186235">
    <property type="component" value="Unassembled WGS sequence"/>
</dbReference>
<evidence type="ECO:0000256" key="2">
    <source>
        <dbReference type="SAM" id="Phobius"/>
    </source>
</evidence>
<feature type="transmembrane region" description="Helical" evidence="2">
    <location>
        <begin position="81"/>
        <end position="102"/>
    </location>
</feature>
<keyword evidence="2" id="KW-0472">Membrane</keyword>
<reference evidence="4" key="1">
    <citation type="submission" date="2017-01" db="EMBL/GenBank/DDBJ databases">
        <authorList>
            <person name="Varghese N."/>
            <person name="Submissions S."/>
        </authorList>
    </citation>
    <scope>NUCLEOTIDE SEQUENCE [LARGE SCALE GENOMIC DNA]</scope>
    <source>
        <strain evidence="4">3bp</strain>
    </source>
</reference>
<feature type="transmembrane region" description="Helical" evidence="2">
    <location>
        <begin position="52"/>
        <end position="74"/>
    </location>
</feature>
<feature type="region of interest" description="Disordered" evidence="1">
    <location>
        <begin position="158"/>
        <end position="213"/>
    </location>
</feature>
<dbReference type="AlphaFoldDB" id="A0A1N6RFS6"/>
<keyword evidence="2" id="KW-0812">Transmembrane</keyword>
<keyword evidence="2" id="KW-1133">Transmembrane helix</keyword>
<keyword evidence="4" id="KW-1185">Reference proteome</keyword>
<organism evidence="3 4">
    <name type="scientific">Cellulosimicrobium aquatile</name>
    <dbReference type="NCBI Taxonomy" id="1612203"/>
    <lineage>
        <taxon>Bacteria</taxon>
        <taxon>Bacillati</taxon>
        <taxon>Actinomycetota</taxon>
        <taxon>Actinomycetes</taxon>
        <taxon>Micrococcales</taxon>
        <taxon>Promicromonosporaceae</taxon>
        <taxon>Cellulosimicrobium</taxon>
    </lineage>
</organism>
<evidence type="ECO:0000313" key="3">
    <source>
        <dbReference type="EMBL" id="SIQ27703.1"/>
    </source>
</evidence>
<dbReference type="InterPro" id="IPR019051">
    <property type="entry name" value="Trp_biosyn_TM_oprn/chp"/>
</dbReference>
<name>A0A1N6RFS6_9MICO</name>
<accession>A0A1N6RFS6</accession>
<feature type="transmembrane region" description="Helical" evidence="2">
    <location>
        <begin position="129"/>
        <end position="149"/>
    </location>
</feature>